<accession>A0A1W6BUK3</accession>
<dbReference type="STRING" id="1121267.CCUN_0097"/>
<dbReference type="Gene3D" id="2.30.310.10">
    <property type="entry name" value="ibrinogen binding protein from staphylococcus aureus domain"/>
    <property type="match status" value="1"/>
</dbReference>
<keyword evidence="1" id="KW-0175">Coiled coil</keyword>
<dbReference type="Pfam" id="PF05833">
    <property type="entry name" value="NFACT_N"/>
    <property type="match status" value="2"/>
</dbReference>
<dbReference type="eggNOG" id="COG1293">
    <property type="taxonomic scope" value="Bacteria"/>
</dbReference>
<dbReference type="Pfam" id="PF05670">
    <property type="entry name" value="NFACT-R_1"/>
    <property type="match status" value="1"/>
</dbReference>
<reference evidence="3 4" key="1">
    <citation type="submission" date="2017-04" db="EMBL/GenBank/DDBJ databases">
        <title>Complete genome sequence of the Campylobacter cuniculorum type strain LMG24588.</title>
        <authorList>
            <person name="Miller W.G."/>
            <person name="Yee E."/>
            <person name="Revez J."/>
            <person name="Bono J.L."/>
            <person name="Rossi M."/>
        </authorList>
    </citation>
    <scope>NUCLEOTIDE SEQUENCE [LARGE SCALE GENOMIC DNA]</scope>
    <source>
        <strain evidence="3 4">LMG 24588</strain>
    </source>
</reference>
<dbReference type="EMBL" id="CP020867">
    <property type="protein sequence ID" value="ARJ55765.1"/>
    <property type="molecule type" value="Genomic_DNA"/>
</dbReference>
<organism evidence="3 4">
    <name type="scientific">Campylobacter cuniculorum DSM 23162 = LMG 24588</name>
    <dbReference type="NCBI Taxonomy" id="1121267"/>
    <lineage>
        <taxon>Bacteria</taxon>
        <taxon>Pseudomonadati</taxon>
        <taxon>Campylobacterota</taxon>
        <taxon>Epsilonproteobacteria</taxon>
        <taxon>Campylobacterales</taxon>
        <taxon>Campylobacteraceae</taxon>
        <taxon>Campylobacter</taxon>
    </lineage>
</organism>
<feature type="coiled-coil region" evidence="1">
    <location>
        <begin position="277"/>
        <end position="304"/>
    </location>
</feature>
<sequence length="445" mass="53067">MQKISYNLKMKYKELLQIKDFFSVFKKVDFIKRIDDNVLEISLDKQKFIFDLNRNQSAIYTANLQSKEYNAPFDFMLKKYFSNAFLKKVVVLENNRVLRFFVTALRAYKSFESVIDFEFTGKNTNVILTDSKGVIIEALRHMDKNYRIIKPHQNLTALKPYKMDEEFKEILDFQSYFEKKFKELYEKKLQDCKKTKLSQMHKRIQKLQILLSHLEDEKNLLIDATNLSQKADLLFANLSHLRDYQREFKLKDFQGEEIEFKLILSPKQSANDFYKQAKKLKQKAKNMHIQRQNLEDKLEFYRHLEKLLKQSESIFELEILLPKKDKNSYKKDDENHLGIENFYFKDFKISIGKNQKGNENLLKKAKKNDIWLHIKELPSAHTLICSNKQKISEEVIQFAAKLCVNFSNLKQGAYLVDYTTRNFVKVKQKAFVEYTNFKSVKILKD</sequence>
<proteinExistence type="predicted"/>
<evidence type="ECO:0000256" key="1">
    <source>
        <dbReference type="SAM" id="Coils"/>
    </source>
</evidence>
<evidence type="ECO:0000313" key="3">
    <source>
        <dbReference type="EMBL" id="ARJ55765.1"/>
    </source>
</evidence>
<feature type="coiled-coil region" evidence="1">
    <location>
        <begin position="197"/>
        <end position="224"/>
    </location>
</feature>
<dbReference type="KEGG" id="ccun:CCUN_0097"/>
<dbReference type="Proteomes" id="UP000192902">
    <property type="component" value="Chromosome"/>
</dbReference>
<dbReference type="InterPro" id="IPR008532">
    <property type="entry name" value="NFACT_RNA-bd"/>
</dbReference>
<evidence type="ECO:0000259" key="2">
    <source>
        <dbReference type="Pfam" id="PF05670"/>
    </source>
</evidence>
<gene>
    <name evidence="3" type="ORF">CCUN_0097</name>
</gene>
<name>A0A1W6BUK3_9BACT</name>
<protein>
    <recommendedName>
        <fullName evidence="2">NFACT RNA-binding domain-containing protein</fullName>
    </recommendedName>
</protein>
<dbReference type="AlphaFoldDB" id="A0A1W6BUK3"/>
<feature type="domain" description="NFACT RNA-binding" evidence="2">
    <location>
        <begin position="346"/>
        <end position="413"/>
    </location>
</feature>
<evidence type="ECO:0000313" key="4">
    <source>
        <dbReference type="Proteomes" id="UP000192902"/>
    </source>
</evidence>